<dbReference type="Proteomes" id="UP000029093">
    <property type="component" value="Unassembled WGS sequence"/>
</dbReference>
<comment type="function">
    <text evidence="4 5">Catalyzes the reduction of 1-pyrroline-5-carboxylate (PCA) to L-proline.</text>
</comment>
<evidence type="ECO:0000256" key="3">
    <source>
        <dbReference type="ARBA" id="ARBA00023002"/>
    </source>
</evidence>
<sequence length="265" mass="27670">MTQQLSDITVGFIGYGAMAQAMAQGFVDAGVLEGSQMLACAGHYDKLVDTAAPLGVRPMRSATEVAAASDIVILAVKPNLIEQVVTPILHELANSIVVCVAWGWTFDRLESVLENHTPHISIIPNTPIAVGQGVSVIEDKHNLTDYQAGLVRALLEPVSMLETVDTAHMSQAGTISSCAPAFTAMYIEALADAGVQYGLKRASAYRLAAKMVEGTGALQVSDGRLPAAMKDAVCSPGGATIRGVVALEQHGFRGDVISAVQAVEG</sequence>
<feature type="domain" description="Pyrroline-5-carboxylate reductase dimerisation" evidence="9">
    <location>
        <begin position="168"/>
        <end position="262"/>
    </location>
</feature>
<keyword evidence="3 5" id="KW-0560">Oxidoreductase</keyword>
<dbReference type="EMBL" id="JGYQ01000007">
    <property type="protein sequence ID" value="KFI48300.1"/>
    <property type="molecule type" value="Genomic_DNA"/>
</dbReference>
<accession>A0A086ZP50</accession>
<comment type="catalytic activity">
    <reaction evidence="5">
        <text>L-proline + NAD(+) = (S)-1-pyrroline-5-carboxylate + NADH + 2 H(+)</text>
        <dbReference type="Rhea" id="RHEA:14105"/>
        <dbReference type="ChEBI" id="CHEBI:15378"/>
        <dbReference type="ChEBI" id="CHEBI:17388"/>
        <dbReference type="ChEBI" id="CHEBI:57540"/>
        <dbReference type="ChEBI" id="CHEBI:57945"/>
        <dbReference type="ChEBI" id="CHEBI:60039"/>
        <dbReference type="EC" id="1.5.1.2"/>
    </reaction>
</comment>
<evidence type="ECO:0000259" key="9">
    <source>
        <dbReference type="Pfam" id="PF14748"/>
    </source>
</evidence>
<proteinExistence type="inferred from homology"/>
<evidence type="ECO:0000256" key="7">
    <source>
        <dbReference type="PIRSR" id="PIRSR000193-1"/>
    </source>
</evidence>
<evidence type="ECO:0000259" key="8">
    <source>
        <dbReference type="Pfam" id="PF03807"/>
    </source>
</evidence>
<comment type="subcellular location">
    <subcellularLocation>
        <location evidence="5">Cytoplasm</location>
    </subcellularLocation>
</comment>
<feature type="binding site" evidence="7">
    <location>
        <begin position="75"/>
        <end position="78"/>
    </location>
    <ligand>
        <name>NADP(+)</name>
        <dbReference type="ChEBI" id="CHEBI:58349"/>
    </ligand>
</feature>
<dbReference type="InterPro" id="IPR029036">
    <property type="entry name" value="P5CR_dimer"/>
</dbReference>
<keyword evidence="11" id="KW-1185">Reference proteome</keyword>
<dbReference type="InterPro" id="IPR028939">
    <property type="entry name" value="P5C_Rdtase_cat_N"/>
</dbReference>
<dbReference type="PANTHER" id="PTHR11645:SF0">
    <property type="entry name" value="PYRROLINE-5-CARBOXYLATE REDUCTASE 3"/>
    <property type="match status" value="1"/>
</dbReference>
<dbReference type="UniPathway" id="UPA00098">
    <property type="reaction ID" value="UER00361"/>
</dbReference>
<dbReference type="OrthoDB" id="9805754at2"/>
<name>A0A086ZP50_9BIFI</name>
<evidence type="ECO:0000256" key="4">
    <source>
        <dbReference type="ARBA" id="ARBA00058118"/>
    </source>
</evidence>
<dbReference type="SUPFAM" id="SSF48179">
    <property type="entry name" value="6-phosphogluconate dehydrogenase C-terminal domain-like"/>
    <property type="match status" value="1"/>
</dbReference>
<dbReference type="EC" id="1.5.1.2" evidence="5 6"/>
<dbReference type="SUPFAM" id="SSF51735">
    <property type="entry name" value="NAD(P)-binding Rossmann-fold domains"/>
    <property type="match status" value="1"/>
</dbReference>
<dbReference type="Pfam" id="PF14748">
    <property type="entry name" value="P5CR_dimer"/>
    <property type="match status" value="1"/>
</dbReference>
<dbReference type="GO" id="GO:0005737">
    <property type="term" value="C:cytoplasm"/>
    <property type="evidence" value="ECO:0007669"/>
    <property type="project" value="UniProtKB-SubCell"/>
</dbReference>
<dbReference type="InterPro" id="IPR000304">
    <property type="entry name" value="Pyrroline-COOH_reductase"/>
</dbReference>
<keyword evidence="5" id="KW-0963">Cytoplasm</keyword>
<feature type="binding site" evidence="7">
    <location>
        <begin position="13"/>
        <end position="18"/>
    </location>
    <ligand>
        <name>NADP(+)</name>
        <dbReference type="ChEBI" id="CHEBI:58349"/>
    </ligand>
</feature>
<dbReference type="PANTHER" id="PTHR11645">
    <property type="entry name" value="PYRROLINE-5-CARBOXYLATE REDUCTASE"/>
    <property type="match status" value="1"/>
</dbReference>
<comment type="catalytic activity">
    <reaction evidence="5">
        <text>L-proline + NADP(+) = (S)-1-pyrroline-5-carboxylate + NADPH + 2 H(+)</text>
        <dbReference type="Rhea" id="RHEA:14109"/>
        <dbReference type="ChEBI" id="CHEBI:15378"/>
        <dbReference type="ChEBI" id="CHEBI:17388"/>
        <dbReference type="ChEBI" id="CHEBI:57783"/>
        <dbReference type="ChEBI" id="CHEBI:58349"/>
        <dbReference type="ChEBI" id="CHEBI:60039"/>
        <dbReference type="EC" id="1.5.1.2"/>
    </reaction>
</comment>
<keyword evidence="2 5" id="KW-0521">NADP</keyword>
<evidence type="ECO:0000256" key="1">
    <source>
        <dbReference type="ARBA" id="ARBA00005525"/>
    </source>
</evidence>
<dbReference type="Pfam" id="PF03807">
    <property type="entry name" value="F420_oxidored"/>
    <property type="match status" value="1"/>
</dbReference>
<organism evidence="10 11">
    <name type="scientific">Bifidobacterium boum</name>
    <dbReference type="NCBI Taxonomy" id="78343"/>
    <lineage>
        <taxon>Bacteria</taxon>
        <taxon>Bacillati</taxon>
        <taxon>Actinomycetota</taxon>
        <taxon>Actinomycetes</taxon>
        <taxon>Bifidobacteriales</taxon>
        <taxon>Bifidobacteriaceae</taxon>
        <taxon>Bifidobacterium</taxon>
    </lineage>
</organism>
<dbReference type="Gene3D" id="1.10.3730.10">
    <property type="entry name" value="ProC C-terminal domain-like"/>
    <property type="match status" value="1"/>
</dbReference>
<dbReference type="GO" id="GO:0004735">
    <property type="term" value="F:pyrroline-5-carboxylate reductase activity"/>
    <property type="evidence" value="ECO:0007669"/>
    <property type="project" value="UniProtKB-UniRule"/>
</dbReference>
<evidence type="ECO:0000313" key="11">
    <source>
        <dbReference type="Proteomes" id="UP000029093"/>
    </source>
</evidence>
<dbReference type="InterPro" id="IPR008927">
    <property type="entry name" value="6-PGluconate_DH-like_C_sf"/>
</dbReference>
<dbReference type="FunFam" id="1.10.3730.10:FF:000001">
    <property type="entry name" value="Pyrroline-5-carboxylate reductase"/>
    <property type="match status" value="1"/>
</dbReference>
<keyword evidence="5" id="KW-0641">Proline biosynthesis</keyword>
<dbReference type="InterPro" id="IPR036291">
    <property type="entry name" value="NAD(P)-bd_dom_sf"/>
</dbReference>
<evidence type="ECO:0000256" key="6">
    <source>
        <dbReference type="NCBIfam" id="TIGR00112"/>
    </source>
</evidence>
<feature type="domain" description="Pyrroline-5-carboxylate reductase catalytic N-terminal" evidence="8">
    <location>
        <begin position="9"/>
        <end position="101"/>
    </location>
</feature>
<protein>
    <recommendedName>
        <fullName evidence="5 6">Pyrroline-5-carboxylate reductase</fullName>
        <shortName evidence="5">P5C reductase</shortName>
        <shortName evidence="5">P5CR</shortName>
        <ecNumber evidence="5 6">1.5.1.2</ecNumber>
    </recommendedName>
    <alternativeName>
        <fullName evidence="5">PCA reductase</fullName>
    </alternativeName>
</protein>
<dbReference type="RefSeq" id="WP_026502555.1">
    <property type="nucleotide sequence ID" value="NZ_JALEKM010000016.1"/>
</dbReference>
<dbReference type="HAMAP" id="MF_01925">
    <property type="entry name" value="P5C_reductase"/>
    <property type="match status" value="1"/>
</dbReference>
<reference evidence="10 11" key="1">
    <citation type="submission" date="2014-03" db="EMBL/GenBank/DDBJ databases">
        <title>Genomics of Bifidobacteria.</title>
        <authorList>
            <person name="Ventura M."/>
            <person name="Milani C."/>
            <person name="Lugli G.A."/>
        </authorList>
    </citation>
    <scope>NUCLEOTIDE SEQUENCE [LARGE SCALE GENOMIC DNA]</scope>
    <source>
        <strain evidence="10 11">LMG 10736</strain>
    </source>
</reference>
<dbReference type="NCBIfam" id="TIGR00112">
    <property type="entry name" value="proC"/>
    <property type="match status" value="1"/>
</dbReference>
<dbReference type="PIRSF" id="PIRSF000193">
    <property type="entry name" value="Pyrrol-5-carb_rd"/>
    <property type="match status" value="1"/>
</dbReference>
<dbReference type="AlphaFoldDB" id="A0A086ZP50"/>
<dbReference type="GO" id="GO:0055129">
    <property type="term" value="P:L-proline biosynthetic process"/>
    <property type="evidence" value="ECO:0007669"/>
    <property type="project" value="UniProtKB-UniRule"/>
</dbReference>
<comment type="similarity">
    <text evidence="1 5">Belongs to the pyrroline-5-carboxylate reductase family.</text>
</comment>
<keyword evidence="5" id="KW-0028">Amino-acid biosynthesis</keyword>
<comment type="pathway">
    <text evidence="5">Amino-acid biosynthesis; L-proline biosynthesis; L-proline from L-glutamate 5-semialdehyde: step 1/1.</text>
</comment>
<evidence type="ECO:0000256" key="5">
    <source>
        <dbReference type="HAMAP-Rule" id="MF_01925"/>
    </source>
</evidence>
<dbReference type="Gene3D" id="3.40.50.720">
    <property type="entry name" value="NAD(P)-binding Rossmann-like Domain"/>
    <property type="match status" value="1"/>
</dbReference>
<evidence type="ECO:0000256" key="2">
    <source>
        <dbReference type="ARBA" id="ARBA00022857"/>
    </source>
</evidence>
<evidence type="ECO:0000313" key="10">
    <source>
        <dbReference type="EMBL" id="KFI48300.1"/>
    </source>
</evidence>
<comment type="caution">
    <text evidence="10">The sequence shown here is derived from an EMBL/GenBank/DDBJ whole genome shotgun (WGS) entry which is preliminary data.</text>
</comment>
<dbReference type="GeneID" id="303203624"/>
<gene>
    <name evidence="5" type="primary">proC</name>
    <name evidence="10" type="ORF">BBOU_0430</name>
</gene>